<proteinExistence type="predicted"/>
<name>A0A9Q3JVA3_9BASI</name>
<evidence type="ECO:0000313" key="1">
    <source>
        <dbReference type="EMBL" id="MBW0570008.1"/>
    </source>
</evidence>
<sequence>MFWWYLGYTIDLWYIACHACALVFSHRLTNSDGLSRWSLPNTPENPDYVPSNAEPQIPIEEINITYVETDVFEEVRKSHMQDKNFHLLTSLLSKFRKTPAMLEEGWDPKLPFDTFKKGLVDINPTDSILKLLLDKVRNHANKNISDNFEYYKKKWDKSHKIPEVKLGDLELVSTLNFNDIKGPKKF</sequence>
<organism evidence="1 2">
    <name type="scientific">Austropuccinia psidii MF-1</name>
    <dbReference type="NCBI Taxonomy" id="1389203"/>
    <lineage>
        <taxon>Eukaryota</taxon>
        <taxon>Fungi</taxon>
        <taxon>Dikarya</taxon>
        <taxon>Basidiomycota</taxon>
        <taxon>Pucciniomycotina</taxon>
        <taxon>Pucciniomycetes</taxon>
        <taxon>Pucciniales</taxon>
        <taxon>Sphaerophragmiaceae</taxon>
        <taxon>Austropuccinia</taxon>
    </lineage>
</organism>
<accession>A0A9Q3JVA3</accession>
<dbReference type="EMBL" id="AVOT02085452">
    <property type="protein sequence ID" value="MBW0570008.1"/>
    <property type="molecule type" value="Genomic_DNA"/>
</dbReference>
<dbReference type="Proteomes" id="UP000765509">
    <property type="component" value="Unassembled WGS sequence"/>
</dbReference>
<comment type="caution">
    <text evidence="1">The sequence shown here is derived from an EMBL/GenBank/DDBJ whole genome shotgun (WGS) entry which is preliminary data.</text>
</comment>
<dbReference type="AlphaFoldDB" id="A0A9Q3JVA3"/>
<dbReference type="OrthoDB" id="3268967at2759"/>
<reference evidence="1" key="1">
    <citation type="submission" date="2021-03" db="EMBL/GenBank/DDBJ databases">
        <title>Draft genome sequence of rust myrtle Austropuccinia psidii MF-1, a brazilian biotype.</title>
        <authorList>
            <person name="Quecine M.C."/>
            <person name="Pachon D.M.R."/>
            <person name="Bonatelli M.L."/>
            <person name="Correr F.H."/>
            <person name="Franceschini L.M."/>
            <person name="Leite T.F."/>
            <person name="Margarido G.R.A."/>
            <person name="Almeida C.A."/>
            <person name="Ferrarezi J.A."/>
            <person name="Labate C.A."/>
        </authorList>
    </citation>
    <scope>NUCLEOTIDE SEQUENCE</scope>
    <source>
        <strain evidence="1">MF-1</strain>
    </source>
</reference>
<keyword evidence="2" id="KW-1185">Reference proteome</keyword>
<evidence type="ECO:0000313" key="2">
    <source>
        <dbReference type="Proteomes" id="UP000765509"/>
    </source>
</evidence>
<protein>
    <submittedName>
        <fullName evidence="1">Uncharacterized protein</fullName>
    </submittedName>
</protein>
<gene>
    <name evidence="1" type="ORF">O181_109723</name>
</gene>